<evidence type="ECO:0000256" key="1">
    <source>
        <dbReference type="SAM" id="Phobius"/>
    </source>
</evidence>
<evidence type="ECO:0000313" key="3">
    <source>
        <dbReference type="Proteomes" id="UP000828390"/>
    </source>
</evidence>
<sequence length="73" mass="8140">MVSAVLCEDNIKILCVNAACGGIRYVCDKAQVYDVYDSCEEDDGDGKMVKMVTMMMVIVVIMIMTMIMLKIYA</sequence>
<reference evidence="2" key="1">
    <citation type="journal article" date="2019" name="bioRxiv">
        <title>The Genome of the Zebra Mussel, Dreissena polymorpha: A Resource for Invasive Species Research.</title>
        <authorList>
            <person name="McCartney M.A."/>
            <person name="Auch B."/>
            <person name="Kono T."/>
            <person name="Mallez S."/>
            <person name="Zhang Y."/>
            <person name="Obille A."/>
            <person name="Becker A."/>
            <person name="Abrahante J.E."/>
            <person name="Garbe J."/>
            <person name="Badalamenti J.P."/>
            <person name="Herman A."/>
            <person name="Mangelson H."/>
            <person name="Liachko I."/>
            <person name="Sullivan S."/>
            <person name="Sone E.D."/>
            <person name="Koren S."/>
            <person name="Silverstein K.A.T."/>
            <person name="Beckman K.B."/>
            <person name="Gohl D.M."/>
        </authorList>
    </citation>
    <scope>NUCLEOTIDE SEQUENCE</scope>
    <source>
        <strain evidence="2">Duluth1</strain>
        <tissue evidence="2">Whole animal</tissue>
    </source>
</reference>
<proteinExistence type="predicted"/>
<keyword evidence="1" id="KW-1133">Transmembrane helix</keyword>
<dbReference type="AlphaFoldDB" id="A0A9D4R707"/>
<protein>
    <recommendedName>
        <fullName evidence="4">Transmembrane protein</fullName>
    </recommendedName>
</protein>
<gene>
    <name evidence="2" type="ORF">DPMN_098154</name>
</gene>
<name>A0A9D4R707_DREPO</name>
<reference evidence="2" key="2">
    <citation type="submission" date="2020-11" db="EMBL/GenBank/DDBJ databases">
        <authorList>
            <person name="McCartney M.A."/>
            <person name="Auch B."/>
            <person name="Kono T."/>
            <person name="Mallez S."/>
            <person name="Becker A."/>
            <person name="Gohl D.M."/>
            <person name="Silverstein K.A.T."/>
            <person name="Koren S."/>
            <person name="Bechman K.B."/>
            <person name="Herman A."/>
            <person name="Abrahante J.E."/>
            <person name="Garbe J."/>
        </authorList>
    </citation>
    <scope>NUCLEOTIDE SEQUENCE</scope>
    <source>
        <strain evidence="2">Duluth1</strain>
        <tissue evidence="2">Whole animal</tissue>
    </source>
</reference>
<keyword evidence="3" id="KW-1185">Reference proteome</keyword>
<evidence type="ECO:0008006" key="4">
    <source>
        <dbReference type="Google" id="ProtNLM"/>
    </source>
</evidence>
<accession>A0A9D4R707</accession>
<feature type="transmembrane region" description="Helical" evidence="1">
    <location>
        <begin position="51"/>
        <end position="72"/>
    </location>
</feature>
<evidence type="ECO:0000313" key="2">
    <source>
        <dbReference type="EMBL" id="KAH3855585.1"/>
    </source>
</evidence>
<keyword evidence="1" id="KW-0812">Transmembrane</keyword>
<dbReference type="EMBL" id="JAIWYP010000003">
    <property type="protein sequence ID" value="KAH3855585.1"/>
    <property type="molecule type" value="Genomic_DNA"/>
</dbReference>
<dbReference type="Proteomes" id="UP000828390">
    <property type="component" value="Unassembled WGS sequence"/>
</dbReference>
<organism evidence="2 3">
    <name type="scientific">Dreissena polymorpha</name>
    <name type="common">Zebra mussel</name>
    <name type="synonym">Mytilus polymorpha</name>
    <dbReference type="NCBI Taxonomy" id="45954"/>
    <lineage>
        <taxon>Eukaryota</taxon>
        <taxon>Metazoa</taxon>
        <taxon>Spiralia</taxon>
        <taxon>Lophotrochozoa</taxon>
        <taxon>Mollusca</taxon>
        <taxon>Bivalvia</taxon>
        <taxon>Autobranchia</taxon>
        <taxon>Heteroconchia</taxon>
        <taxon>Euheterodonta</taxon>
        <taxon>Imparidentia</taxon>
        <taxon>Neoheterodontei</taxon>
        <taxon>Myida</taxon>
        <taxon>Dreissenoidea</taxon>
        <taxon>Dreissenidae</taxon>
        <taxon>Dreissena</taxon>
    </lineage>
</organism>
<keyword evidence="1" id="KW-0472">Membrane</keyword>
<comment type="caution">
    <text evidence="2">The sequence shown here is derived from an EMBL/GenBank/DDBJ whole genome shotgun (WGS) entry which is preliminary data.</text>
</comment>